<proteinExistence type="predicted"/>
<dbReference type="RefSeq" id="WP_323326689.1">
    <property type="nucleotide sequence ID" value="NZ_JAYFSI010000002.1"/>
</dbReference>
<keyword evidence="3" id="KW-1185">Reference proteome</keyword>
<reference evidence="2 3" key="1">
    <citation type="submission" date="2023-12" db="EMBL/GenBank/DDBJ databases">
        <title>Amycolatopsis sp. V23-08.</title>
        <authorList>
            <person name="Somphong A."/>
        </authorList>
    </citation>
    <scope>NUCLEOTIDE SEQUENCE [LARGE SCALE GENOMIC DNA]</scope>
    <source>
        <strain evidence="2 3">V23-08</strain>
    </source>
</reference>
<gene>
    <name evidence="2" type="ORF">VA596_13185</name>
</gene>
<evidence type="ECO:0000256" key="1">
    <source>
        <dbReference type="SAM" id="MobiDB-lite"/>
    </source>
</evidence>
<protein>
    <recommendedName>
        <fullName evidence="4">Guanylate cyclase domain-containing protein</fullName>
    </recommendedName>
</protein>
<evidence type="ECO:0008006" key="4">
    <source>
        <dbReference type="Google" id="ProtNLM"/>
    </source>
</evidence>
<evidence type="ECO:0000313" key="2">
    <source>
        <dbReference type="EMBL" id="MEA5360494.1"/>
    </source>
</evidence>
<accession>A0ABU5R3T2</accession>
<feature type="region of interest" description="Disordered" evidence="1">
    <location>
        <begin position="212"/>
        <end position="232"/>
    </location>
</feature>
<dbReference type="Proteomes" id="UP001304298">
    <property type="component" value="Unassembled WGS sequence"/>
</dbReference>
<organism evidence="2 3">
    <name type="scientific">Amycolatopsis heterodermiae</name>
    <dbReference type="NCBI Taxonomy" id="3110235"/>
    <lineage>
        <taxon>Bacteria</taxon>
        <taxon>Bacillati</taxon>
        <taxon>Actinomycetota</taxon>
        <taxon>Actinomycetes</taxon>
        <taxon>Pseudonocardiales</taxon>
        <taxon>Pseudonocardiaceae</taxon>
        <taxon>Amycolatopsis</taxon>
    </lineage>
</organism>
<name>A0ABU5R3T2_9PSEU</name>
<evidence type="ECO:0000313" key="3">
    <source>
        <dbReference type="Proteomes" id="UP001304298"/>
    </source>
</evidence>
<sequence>MTDEDELPPYRAVLVVDAKEFGGHSDRGQAVLADAIPDVLALAFERSGLAHVWREAFFPHGTGDGFGLGFDTRHLPAVVMRFFDTLQQVLAERDARFRGGGRRVRLRLRASLNVGPVLDPGPGTGSAAAIGGAVITTHRLLDAPEVRDLLTRSDPAQTFLAVVLSQRVFEDVLLTEYARLPPSLLVARRAGVKEFTGTVHLYVPRPSGDLLTHGFGTDAPPEPPRKPETAHPAGVTNVITGGDFGTAIQVGHLHGGLRHHPGGRENP</sequence>
<dbReference type="EMBL" id="JAYFSI010000002">
    <property type="protein sequence ID" value="MEA5360494.1"/>
    <property type="molecule type" value="Genomic_DNA"/>
</dbReference>
<comment type="caution">
    <text evidence="2">The sequence shown here is derived from an EMBL/GenBank/DDBJ whole genome shotgun (WGS) entry which is preliminary data.</text>
</comment>